<sequence>MPVRWSPEKDQLLLLKILETHDLSVDTKRVAEAWRKFYFLPPPLLPIHNPPYINKNTQKQPQTDIPPATIEENGKTADRPTPRAITERLVRMRQIVKSTNGGDAHFSIGKGNSSGPSTPRKPRAGAAKTPSKKTPASGKRKLVENGGDHPHLGQNVPVKMEDEDSPTKKKQLHPTVEGMNQNHTGGQDLDQVGVTLKTEPQEDLILFEESPSKRACRESVLPPGMASYYEDDEDDDNTVAEVESSVSEYVPENVGAEEDKDDEMLYA</sequence>
<feature type="compositionally biased region" description="Basic and acidic residues" evidence="1">
    <location>
        <begin position="72"/>
        <end position="83"/>
    </location>
</feature>
<dbReference type="RefSeq" id="XP_033422995.1">
    <property type="nucleotide sequence ID" value="XM_033574977.1"/>
</dbReference>
<dbReference type="GeneID" id="54333104"/>
<feature type="region of interest" description="Disordered" evidence="1">
    <location>
        <begin position="98"/>
        <end position="189"/>
    </location>
</feature>
<dbReference type="EMBL" id="QUQM01000005">
    <property type="protein sequence ID" value="KAA8643633.1"/>
    <property type="molecule type" value="Genomic_DNA"/>
</dbReference>
<dbReference type="OrthoDB" id="5420368at2759"/>
<gene>
    <name evidence="2" type="ORF">ATNIH1004_010402</name>
</gene>
<reference evidence="2 3" key="1">
    <citation type="submission" date="2019-08" db="EMBL/GenBank/DDBJ databases">
        <title>The genome sequence of a newly discovered highly antifungal drug resistant Aspergillus species, Aspergillus tanneri NIH 1004.</title>
        <authorList>
            <person name="Mounaud S."/>
            <person name="Singh I."/>
            <person name="Joardar V."/>
            <person name="Pakala S."/>
            <person name="Pakala S."/>
            <person name="Venepally P."/>
            <person name="Chung J.K."/>
            <person name="Losada L."/>
            <person name="Nierman W.C."/>
        </authorList>
    </citation>
    <scope>NUCLEOTIDE SEQUENCE [LARGE SCALE GENOMIC DNA]</scope>
    <source>
        <strain evidence="2 3">NIH1004</strain>
    </source>
</reference>
<feature type="compositionally biased region" description="Acidic residues" evidence="1">
    <location>
        <begin position="229"/>
        <end position="238"/>
    </location>
</feature>
<proteinExistence type="predicted"/>
<protein>
    <submittedName>
        <fullName evidence="2">Uncharacterized protein</fullName>
    </submittedName>
</protein>
<name>A0A5M9MF79_9EURO</name>
<accession>A0A5M9MF79</accession>
<organism evidence="2 3">
    <name type="scientific">Aspergillus tanneri</name>
    <dbReference type="NCBI Taxonomy" id="1220188"/>
    <lineage>
        <taxon>Eukaryota</taxon>
        <taxon>Fungi</taxon>
        <taxon>Dikarya</taxon>
        <taxon>Ascomycota</taxon>
        <taxon>Pezizomycotina</taxon>
        <taxon>Eurotiomycetes</taxon>
        <taxon>Eurotiomycetidae</taxon>
        <taxon>Eurotiales</taxon>
        <taxon>Aspergillaceae</taxon>
        <taxon>Aspergillus</taxon>
        <taxon>Aspergillus subgen. Circumdati</taxon>
    </lineage>
</organism>
<comment type="caution">
    <text evidence="2">The sequence shown here is derived from an EMBL/GenBank/DDBJ whole genome shotgun (WGS) entry which is preliminary data.</text>
</comment>
<feature type="compositionally biased region" description="Basic and acidic residues" evidence="1">
    <location>
        <begin position="141"/>
        <end position="151"/>
    </location>
</feature>
<dbReference type="AlphaFoldDB" id="A0A5M9MF79"/>
<dbReference type="VEuPathDB" id="FungiDB:EYZ11_010783"/>
<dbReference type="Proteomes" id="UP000324241">
    <property type="component" value="Unassembled WGS sequence"/>
</dbReference>
<evidence type="ECO:0000313" key="2">
    <source>
        <dbReference type="EMBL" id="KAA8643633.1"/>
    </source>
</evidence>
<feature type="region of interest" description="Disordered" evidence="1">
    <location>
        <begin position="224"/>
        <end position="267"/>
    </location>
</feature>
<evidence type="ECO:0000313" key="3">
    <source>
        <dbReference type="Proteomes" id="UP000324241"/>
    </source>
</evidence>
<feature type="compositionally biased region" description="Low complexity" evidence="1">
    <location>
        <begin position="239"/>
        <end position="254"/>
    </location>
</feature>
<feature type="compositionally biased region" description="Acidic residues" evidence="1">
    <location>
        <begin position="255"/>
        <end position="267"/>
    </location>
</feature>
<feature type="region of interest" description="Disordered" evidence="1">
    <location>
        <begin position="55"/>
        <end position="83"/>
    </location>
</feature>
<evidence type="ECO:0000256" key="1">
    <source>
        <dbReference type="SAM" id="MobiDB-lite"/>
    </source>
</evidence>